<proteinExistence type="predicted"/>
<evidence type="ECO:0000313" key="2">
    <source>
        <dbReference type="EMBL" id="WXB12426.1"/>
    </source>
</evidence>
<dbReference type="InterPro" id="IPR013149">
    <property type="entry name" value="ADH-like_C"/>
</dbReference>
<dbReference type="InterPro" id="IPR036291">
    <property type="entry name" value="NAD(P)-bd_dom_sf"/>
</dbReference>
<dbReference type="SUPFAM" id="SSF51735">
    <property type="entry name" value="NAD(P)-binding Rossmann-fold domains"/>
    <property type="match status" value="1"/>
</dbReference>
<reference evidence="2 3" key="1">
    <citation type="submission" date="2021-12" db="EMBL/GenBank/DDBJ databases">
        <title>Discovery of the Pendulisporaceae a myxobacterial family with distinct sporulation behavior and unique specialized metabolism.</title>
        <authorList>
            <person name="Garcia R."/>
            <person name="Popoff A."/>
            <person name="Bader C.D."/>
            <person name="Loehr J."/>
            <person name="Walesch S."/>
            <person name="Walt C."/>
            <person name="Boldt J."/>
            <person name="Bunk B."/>
            <person name="Haeckl F.J.F.P.J."/>
            <person name="Gunesch A.P."/>
            <person name="Birkelbach J."/>
            <person name="Nuebel U."/>
            <person name="Pietschmann T."/>
            <person name="Bach T."/>
            <person name="Mueller R."/>
        </authorList>
    </citation>
    <scope>NUCLEOTIDE SEQUENCE [LARGE SCALE GENOMIC DNA]</scope>
    <source>
        <strain evidence="2 3">MSr11954</strain>
    </source>
</reference>
<dbReference type="InterPro" id="IPR013154">
    <property type="entry name" value="ADH-like_N"/>
</dbReference>
<dbReference type="SUPFAM" id="SSF50129">
    <property type="entry name" value="GroES-like"/>
    <property type="match status" value="1"/>
</dbReference>
<evidence type="ECO:0000313" key="3">
    <source>
        <dbReference type="Proteomes" id="UP001370348"/>
    </source>
</evidence>
<dbReference type="CDD" id="cd08241">
    <property type="entry name" value="QOR1"/>
    <property type="match status" value="1"/>
</dbReference>
<evidence type="ECO:0000259" key="1">
    <source>
        <dbReference type="SMART" id="SM00829"/>
    </source>
</evidence>
<dbReference type="RefSeq" id="WP_394822048.1">
    <property type="nucleotide sequence ID" value="NZ_CP089984.1"/>
</dbReference>
<dbReference type="Pfam" id="PF00107">
    <property type="entry name" value="ADH_zinc_N"/>
    <property type="match status" value="1"/>
</dbReference>
<dbReference type="EMBL" id="CP089984">
    <property type="protein sequence ID" value="WXB12426.1"/>
    <property type="molecule type" value="Genomic_DNA"/>
</dbReference>
<dbReference type="SMART" id="SM00829">
    <property type="entry name" value="PKS_ER"/>
    <property type="match status" value="1"/>
</dbReference>
<dbReference type="InterPro" id="IPR051397">
    <property type="entry name" value="Zn-ADH-like_protein"/>
</dbReference>
<name>A0ABZ2LND9_9BACT</name>
<dbReference type="InterPro" id="IPR020843">
    <property type="entry name" value="ER"/>
</dbReference>
<accession>A0ABZ2LND9</accession>
<dbReference type="InterPro" id="IPR011032">
    <property type="entry name" value="GroES-like_sf"/>
</dbReference>
<dbReference type="Gene3D" id="3.90.180.10">
    <property type="entry name" value="Medium-chain alcohol dehydrogenases, catalytic domain"/>
    <property type="match status" value="1"/>
</dbReference>
<dbReference type="PANTHER" id="PTHR43677">
    <property type="entry name" value="SHORT-CHAIN DEHYDROGENASE/REDUCTASE"/>
    <property type="match status" value="1"/>
</dbReference>
<dbReference type="Proteomes" id="UP001370348">
    <property type="component" value="Chromosome"/>
</dbReference>
<protein>
    <submittedName>
        <fullName evidence="2">NADPH:quinone oxidoreductase family protein</fullName>
    </submittedName>
</protein>
<keyword evidence="3" id="KW-1185">Reference proteome</keyword>
<organism evidence="2 3">
    <name type="scientific">Pendulispora albinea</name>
    <dbReference type="NCBI Taxonomy" id="2741071"/>
    <lineage>
        <taxon>Bacteria</taxon>
        <taxon>Pseudomonadati</taxon>
        <taxon>Myxococcota</taxon>
        <taxon>Myxococcia</taxon>
        <taxon>Myxococcales</taxon>
        <taxon>Sorangiineae</taxon>
        <taxon>Pendulisporaceae</taxon>
        <taxon>Pendulispora</taxon>
    </lineage>
</organism>
<sequence length="329" mass="34547">MTSEKTMRAVRVHTLTGPAGLRVDAIPEPVAGAGEVLIDVRAAGVNFPDLLLANGKYQFKPDPPFVPGGEAAGVVRAVGAGVTHLAPGDRVATTMIHGGFAETVAVPAQTVVDIGETPFEVAAATLLTYATTMHALVDRAALKAGETLLVLGAAGGVGTAAVEIGKLLGARVIAAASTDEKVAFCRERGADAVINYTREDLKERIKALTEGNGADVIYDPVGGALAEPALRGIAWQGRYLVIGFAAGDIPKIPLNLVLLKGCQIVGVFWGSFVMRDPQRNHEHGRQLFAWIADGKLRPHVDGVIPFDRAPEALERLARRDVKGKIVLVP</sequence>
<gene>
    <name evidence="2" type="ORF">LZC94_31835</name>
</gene>
<dbReference type="Pfam" id="PF08240">
    <property type="entry name" value="ADH_N"/>
    <property type="match status" value="1"/>
</dbReference>
<dbReference type="PANTHER" id="PTHR43677:SF4">
    <property type="entry name" value="QUINONE OXIDOREDUCTASE-LIKE PROTEIN 2"/>
    <property type="match status" value="1"/>
</dbReference>
<dbReference type="Gene3D" id="3.40.50.720">
    <property type="entry name" value="NAD(P)-binding Rossmann-like Domain"/>
    <property type="match status" value="1"/>
</dbReference>
<feature type="domain" description="Enoyl reductase (ER)" evidence="1">
    <location>
        <begin position="17"/>
        <end position="327"/>
    </location>
</feature>